<evidence type="ECO:0000313" key="3">
    <source>
        <dbReference type="Proteomes" id="UP000545386"/>
    </source>
</evidence>
<dbReference type="Proteomes" id="UP000545386">
    <property type="component" value="Unassembled WGS sequence"/>
</dbReference>
<keyword evidence="3" id="KW-1185">Reference proteome</keyword>
<dbReference type="InterPro" id="IPR011322">
    <property type="entry name" value="N-reg_PII-like_a/b"/>
</dbReference>
<dbReference type="GO" id="GO:0010038">
    <property type="term" value="P:response to metal ion"/>
    <property type="evidence" value="ECO:0007669"/>
    <property type="project" value="InterPro"/>
</dbReference>
<dbReference type="InterPro" id="IPR004323">
    <property type="entry name" value="Ion_tolerance_CutA"/>
</dbReference>
<evidence type="ECO:0000313" key="2">
    <source>
        <dbReference type="EMBL" id="MBC2769189.1"/>
    </source>
</evidence>
<name>A0A842HKG3_9BURK</name>
<comment type="caution">
    <text evidence="2">The sequence shown here is derived from an EMBL/GenBank/DDBJ whole genome shotgun (WGS) entry which is preliminary data.</text>
</comment>
<proteinExistence type="inferred from homology"/>
<dbReference type="PANTHER" id="PTHR23419">
    <property type="entry name" value="DIVALENT CATION TOLERANCE CUTA-RELATED"/>
    <property type="match status" value="1"/>
</dbReference>
<dbReference type="InterPro" id="IPR015867">
    <property type="entry name" value="N-reg_PII/ATP_PRibTrfase_C"/>
</dbReference>
<dbReference type="Pfam" id="PF03091">
    <property type="entry name" value="CutA1"/>
    <property type="match status" value="1"/>
</dbReference>
<organism evidence="2 3">
    <name type="scientific">Pusillimonas minor</name>
    <dbReference type="NCBI Taxonomy" id="2697024"/>
    <lineage>
        <taxon>Bacteria</taxon>
        <taxon>Pseudomonadati</taxon>
        <taxon>Pseudomonadota</taxon>
        <taxon>Betaproteobacteria</taxon>
        <taxon>Burkholderiales</taxon>
        <taxon>Alcaligenaceae</taxon>
        <taxon>Pusillimonas</taxon>
    </lineage>
</organism>
<accession>A0A842HKG3</accession>
<dbReference type="SUPFAM" id="SSF54913">
    <property type="entry name" value="GlnB-like"/>
    <property type="match status" value="1"/>
</dbReference>
<reference evidence="2 3" key="1">
    <citation type="submission" date="2020-08" db="EMBL/GenBank/DDBJ databases">
        <title>Paraeoetvoesia sp. YC-7-48 draft genome sequence.</title>
        <authorList>
            <person name="Yao L."/>
        </authorList>
    </citation>
    <scope>NUCLEOTIDE SEQUENCE [LARGE SCALE GENOMIC DNA]</scope>
    <source>
        <strain evidence="3">YC-7-48</strain>
    </source>
</reference>
<protein>
    <submittedName>
        <fullName evidence="2">Divalent-cation tolerance protein CutA</fullName>
    </submittedName>
</protein>
<evidence type="ECO:0000256" key="1">
    <source>
        <dbReference type="ARBA" id="ARBA00010169"/>
    </source>
</evidence>
<sequence length="110" mass="12160">MNTDLVVILTNAPDTLLAKRIAHYLVEDGLAACVNLGAPGLSMYMWQGVLEGTEETPLTIKTTQARVPDVIQKIRELHPYQVPEVLVLPVIGGHEAYIDWVRAQTRPIDS</sequence>
<dbReference type="EMBL" id="JACJUU010000002">
    <property type="protein sequence ID" value="MBC2769189.1"/>
    <property type="molecule type" value="Genomic_DNA"/>
</dbReference>
<dbReference type="Gene3D" id="3.30.70.120">
    <property type="match status" value="1"/>
</dbReference>
<dbReference type="PANTHER" id="PTHR23419:SF8">
    <property type="entry name" value="FI09726P"/>
    <property type="match status" value="1"/>
</dbReference>
<dbReference type="GO" id="GO:0005507">
    <property type="term" value="F:copper ion binding"/>
    <property type="evidence" value="ECO:0007669"/>
    <property type="project" value="TreeGrafter"/>
</dbReference>
<comment type="similarity">
    <text evidence="1">Belongs to the CutA family.</text>
</comment>
<dbReference type="RefSeq" id="WP_185778953.1">
    <property type="nucleotide sequence ID" value="NZ_JACJUU010000002.1"/>
</dbReference>
<gene>
    <name evidence="2" type="ORF">GTU67_04575</name>
</gene>
<dbReference type="AlphaFoldDB" id="A0A842HKG3"/>